<comment type="caution">
    <text evidence="1">The sequence shown here is derived from an EMBL/GenBank/DDBJ whole genome shotgun (WGS) entry which is preliminary data.</text>
</comment>
<dbReference type="EMBL" id="JAFMYW010000006">
    <property type="protein sequence ID" value="MBO0950732.1"/>
    <property type="molecule type" value="Genomic_DNA"/>
</dbReference>
<organism evidence="1 2">
    <name type="scientific">Fibrella forsythiae</name>
    <dbReference type="NCBI Taxonomy" id="2817061"/>
    <lineage>
        <taxon>Bacteria</taxon>
        <taxon>Pseudomonadati</taxon>
        <taxon>Bacteroidota</taxon>
        <taxon>Cytophagia</taxon>
        <taxon>Cytophagales</taxon>
        <taxon>Spirosomataceae</taxon>
        <taxon>Fibrella</taxon>
    </lineage>
</organism>
<sequence length="147" mass="16458">MKLALTRFLHLFMAVVVLLSSMGFGLVEHSCQLRGKRIYSIHNSKPGCKLCQVRSTSIEQTPSINRTDCCKDETRYSRVDATSSLSHLLVKFVKVISDRFGTGTANLLLTLLQWSFEQQTNVPVADYASPPPLSGRHLLVFVQSFLI</sequence>
<evidence type="ECO:0000313" key="2">
    <source>
        <dbReference type="Proteomes" id="UP000664628"/>
    </source>
</evidence>
<dbReference type="NCBIfam" id="NF047658">
    <property type="entry name" value="HYC_CC_PP"/>
    <property type="match status" value="1"/>
</dbReference>
<reference evidence="1 2" key="1">
    <citation type="submission" date="2021-03" db="EMBL/GenBank/DDBJ databases">
        <title>Fibrella sp. HMF5405 genome sequencing and assembly.</title>
        <authorList>
            <person name="Kang H."/>
            <person name="Kim H."/>
            <person name="Bae S."/>
            <person name="Joh K."/>
        </authorList>
    </citation>
    <scope>NUCLEOTIDE SEQUENCE [LARGE SCALE GENOMIC DNA]</scope>
    <source>
        <strain evidence="1 2">HMF5405</strain>
    </source>
</reference>
<evidence type="ECO:0008006" key="3">
    <source>
        <dbReference type="Google" id="ProtNLM"/>
    </source>
</evidence>
<protein>
    <recommendedName>
        <fullName evidence="3">Secreted protein</fullName>
    </recommendedName>
</protein>
<keyword evidence="2" id="KW-1185">Reference proteome</keyword>
<accession>A0ABS3JP82</accession>
<name>A0ABS3JP82_9BACT</name>
<dbReference type="Pfam" id="PF26622">
    <property type="entry name" value="DUF8199"/>
    <property type="match status" value="1"/>
</dbReference>
<gene>
    <name evidence="1" type="ORF">J2I46_19230</name>
</gene>
<dbReference type="RefSeq" id="WP_207330683.1">
    <property type="nucleotide sequence ID" value="NZ_JAFMYW010000006.1"/>
</dbReference>
<dbReference type="InterPro" id="IPR058060">
    <property type="entry name" value="HYC_CC_PP"/>
</dbReference>
<dbReference type="InterPro" id="IPR058512">
    <property type="entry name" value="DUF8199"/>
</dbReference>
<evidence type="ECO:0000313" key="1">
    <source>
        <dbReference type="EMBL" id="MBO0950732.1"/>
    </source>
</evidence>
<dbReference type="Proteomes" id="UP000664628">
    <property type="component" value="Unassembled WGS sequence"/>
</dbReference>
<proteinExistence type="predicted"/>